<dbReference type="HAMAP" id="MF_00026">
    <property type="entry name" value="dsDNA_bind"/>
    <property type="match status" value="1"/>
</dbReference>
<evidence type="ECO:0000256" key="2">
    <source>
        <dbReference type="ARBA" id="ARBA00023125"/>
    </source>
</evidence>
<dbReference type="GO" id="GO:0003677">
    <property type="term" value="F:DNA binding"/>
    <property type="evidence" value="ECO:0007669"/>
    <property type="project" value="UniProtKB-UniRule"/>
</dbReference>
<sequence>MGDDELAEIRRRRMMEMQQQAASQQDEAERQRQYDAQIHSVLMQILEPEARERLNTIRLTKPDFARSVEQQLVMLAQNGRIKNKINDEQLKVILKQVTPAKREFNIRRKG</sequence>
<dbReference type="Proteomes" id="UP000245657">
    <property type="component" value="Unassembled WGS sequence"/>
</dbReference>
<comment type="caution">
    <text evidence="4">The sequence shown here is derived from an EMBL/GenBank/DDBJ whole genome shotgun (WGS) entry which is preliminary data.</text>
</comment>
<dbReference type="InterPro" id="IPR002836">
    <property type="entry name" value="PDCD5-like"/>
</dbReference>
<comment type="similarity">
    <text evidence="1 3">Belongs to the PDCD5 family.</text>
</comment>
<dbReference type="AlphaFoldDB" id="A0A2V2N1I8"/>
<proteinExistence type="inferred from homology"/>
<keyword evidence="2 3" id="KW-0238">DNA-binding</keyword>
<accession>A0A2V2N1I8</accession>
<dbReference type="OrthoDB" id="7912at2157"/>
<keyword evidence="5" id="KW-1185">Reference proteome</keyword>
<dbReference type="Gene3D" id="1.10.8.140">
    <property type="entry name" value="PDCD5-like"/>
    <property type="match status" value="1"/>
</dbReference>
<dbReference type="PANTHER" id="PTHR10840">
    <property type="entry name" value="PROGRAMMED CELL DEATH PROTEIN 5"/>
    <property type="match status" value="1"/>
</dbReference>
<dbReference type="EMBL" id="QGMY01000017">
    <property type="protein sequence ID" value="PWR69997.1"/>
    <property type="molecule type" value="Genomic_DNA"/>
</dbReference>
<dbReference type="InterPro" id="IPR022889">
    <property type="entry name" value="DNA_bind_arc"/>
</dbReference>
<dbReference type="PANTHER" id="PTHR10840:SF0">
    <property type="entry name" value="PROGRAMMED CELL DEATH PROTEIN 5"/>
    <property type="match status" value="1"/>
</dbReference>
<dbReference type="GO" id="GO:0005829">
    <property type="term" value="C:cytosol"/>
    <property type="evidence" value="ECO:0007669"/>
    <property type="project" value="TreeGrafter"/>
</dbReference>
<dbReference type="Pfam" id="PF01984">
    <property type="entry name" value="dsDNA_bind"/>
    <property type="match status" value="1"/>
</dbReference>
<dbReference type="SUPFAM" id="SSF46950">
    <property type="entry name" value="Double-stranded DNA-binding domain"/>
    <property type="match status" value="1"/>
</dbReference>
<evidence type="ECO:0000256" key="3">
    <source>
        <dbReference type="HAMAP-Rule" id="MF_00026"/>
    </source>
</evidence>
<name>A0A2V2N1I8_9EURY</name>
<dbReference type="RefSeq" id="WP_109970061.1">
    <property type="nucleotide sequence ID" value="NZ_CP176093.1"/>
</dbReference>
<gene>
    <name evidence="4" type="ORF">DK846_16335</name>
</gene>
<dbReference type="InterPro" id="IPR036883">
    <property type="entry name" value="PDCD5-like_sf"/>
</dbReference>
<organism evidence="4 5">
    <name type="scientific">Methanospirillum lacunae</name>
    <dbReference type="NCBI Taxonomy" id="668570"/>
    <lineage>
        <taxon>Archaea</taxon>
        <taxon>Methanobacteriati</taxon>
        <taxon>Methanobacteriota</taxon>
        <taxon>Stenosarchaea group</taxon>
        <taxon>Methanomicrobia</taxon>
        <taxon>Methanomicrobiales</taxon>
        <taxon>Methanospirillaceae</taxon>
        <taxon>Methanospirillum</taxon>
    </lineage>
</organism>
<reference evidence="4 5" key="1">
    <citation type="submission" date="2018-05" db="EMBL/GenBank/DDBJ databases">
        <title>Draft genome of Methanospirillum lacunae Ki8-1.</title>
        <authorList>
            <person name="Dueholm M.S."/>
            <person name="Nielsen P.H."/>
            <person name="Bakmann L.F."/>
            <person name="Otzen D.E."/>
        </authorList>
    </citation>
    <scope>NUCLEOTIDE SEQUENCE [LARGE SCALE GENOMIC DNA]</scope>
    <source>
        <strain evidence="4 5">Ki8-1</strain>
    </source>
</reference>
<evidence type="ECO:0000256" key="1">
    <source>
        <dbReference type="ARBA" id="ARBA00010490"/>
    </source>
</evidence>
<protein>
    <recommendedName>
        <fullName evidence="3">DNA-binding protein DK846_16335</fullName>
    </recommendedName>
</protein>
<evidence type="ECO:0000313" key="5">
    <source>
        <dbReference type="Proteomes" id="UP000245657"/>
    </source>
</evidence>
<dbReference type="PIRSF" id="PIRSF015730">
    <property type="entry name" value="TFAR19"/>
    <property type="match status" value="1"/>
</dbReference>
<dbReference type="GeneID" id="97547523"/>
<dbReference type="NCBIfam" id="NF003268">
    <property type="entry name" value="PRK04239.1"/>
    <property type="match status" value="1"/>
</dbReference>
<evidence type="ECO:0000313" key="4">
    <source>
        <dbReference type="EMBL" id="PWR69997.1"/>
    </source>
</evidence>